<dbReference type="GO" id="GO:0005840">
    <property type="term" value="C:ribosome"/>
    <property type="evidence" value="ECO:0007669"/>
    <property type="project" value="UniProtKB-KW"/>
</dbReference>
<keyword evidence="7" id="KW-1185">Reference proteome</keyword>
<dbReference type="GO" id="GO:1990904">
    <property type="term" value="C:ribonucleoprotein complex"/>
    <property type="evidence" value="ECO:0007669"/>
    <property type="project" value="UniProtKB-KW"/>
</dbReference>
<comment type="similarity">
    <text evidence="1">Belongs to the universal ribosomal protein uS10 family.</text>
</comment>
<sequence>MILVLALCLAVVSAVRLRERYGAGLASPCIAVIPAFQGNLACAGQSTNLTRGLASRCVGRGALCFTAAPAVDRLPSFFHSGATSRGSHEPRRQSKYQEGTYYRNSAHAAAVDTAAAEHRRHRHGPVTSQLWAEGRFGSVYEDQPDETIALEEPDYTDVEEDLDSDQDESDSDVDLEDMDTLIDRYTAPKTESGSTASSEGATVPGITGRFGSPGFIAGTSSIAAAAQSKLRSFFNWRSSDTNSTDERGGASVEGGMEGGDSSMGQLGGRMPYHSSKPYTEEDMLDLPYVLSRNVNMSLDRWPDNCFLRIRLESYYPFLLRFSADRLIKGIREHTNLRVGNVKAMPMRRKRWCLLSSPHVDKRSKDIYEIQQHVRFLDVFPAAKPAQQSGSSANEDGTGDAGEEGHNGEGVDADTVADDISEGAKTGSPQSYRMGQPKSDAMKFKGLLMVPLPNFVSFDYWFEEVHKPVKNRNIEKTFRRRIWVSKYFRHNYEKREKAELVDKLTSPELYAQIPLRHKRHPCDYFALQLGELRKLYDFVVRRKAEDEARARYGVPGPKFYDIDEVRFVPNEEDRRCGYISDDDADVDTEVSKQMAALEKAEAANARRR</sequence>
<feature type="region of interest" description="Disordered" evidence="4">
    <location>
        <begin position="240"/>
        <end position="266"/>
    </location>
</feature>
<evidence type="ECO:0000256" key="4">
    <source>
        <dbReference type="SAM" id="MobiDB-lite"/>
    </source>
</evidence>
<keyword evidence="2 6" id="KW-0689">Ribosomal protein</keyword>
<evidence type="ECO:0000313" key="6">
    <source>
        <dbReference type="EMBL" id="GBE58578.1"/>
    </source>
</evidence>
<dbReference type="RefSeq" id="XP_028864821.1">
    <property type="nucleotide sequence ID" value="XM_029008988.1"/>
</dbReference>
<proteinExistence type="inferred from homology"/>
<organism evidence="6 7">
    <name type="scientific">Babesia ovata</name>
    <dbReference type="NCBI Taxonomy" id="189622"/>
    <lineage>
        <taxon>Eukaryota</taxon>
        <taxon>Sar</taxon>
        <taxon>Alveolata</taxon>
        <taxon>Apicomplexa</taxon>
        <taxon>Aconoidasida</taxon>
        <taxon>Piroplasmida</taxon>
        <taxon>Babesiidae</taxon>
        <taxon>Babesia</taxon>
    </lineage>
</organism>
<evidence type="ECO:0000313" key="7">
    <source>
        <dbReference type="Proteomes" id="UP000236319"/>
    </source>
</evidence>
<evidence type="ECO:0000256" key="3">
    <source>
        <dbReference type="ARBA" id="ARBA00023274"/>
    </source>
</evidence>
<dbReference type="Gene3D" id="3.30.70.600">
    <property type="entry name" value="Ribosomal protein S10 domain"/>
    <property type="match status" value="1"/>
</dbReference>
<dbReference type="InterPro" id="IPR036838">
    <property type="entry name" value="Ribosomal_uS10_dom_sf"/>
</dbReference>
<feature type="domain" description="Small ribosomal subunit protein uS10" evidence="5">
    <location>
        <begin position="308"/>
        <end position="386"/>
    </location>
</feature>
<dbReference type="InterPro" id="IPR001848">
    <property type="entry name" value="Ribosomal_uS10"/>
</dbReference>
<dbReference type="InterPro" id="IPR027486">
    <property type="entry name" value="Ribosomal_uS10_dom"/>
</dbReference>
<dbReference type="EMBL" id="BDSA01000001">
    <property type="protein sequence ID" value="GBE58578.1"/>
    <property type="molecule type" value="Genomic_DNA"/>
</dbReference>
<dbReference type="PANTHER" id="PTHR11700">
    <property type="entry name" value="30S RIBOSOMAL PROTEIN S10 FAMILY MEMBER"/>
    <property type="match status" value="1"/>
</dbReference>
<gene>
    <name evidence="6" type="ORF">BOVATA_000710</name>
</gene>
<dbReference type="VEuPathDB" id="PiroplasmaDB:BOVATA_000710"/>
<comment type="caution">
    <text evidence="6">The sequence shown here is derived from an EMBL/GenBank/DDBJ whole genome shotgun (WGS) entry which is preliminary data.</text>
</comment>
<dbReference type="SUPFAM" id="SSF54999">
    <property type="entry name" value="Ribosomal protein S10"/>
    <property type="match status" value="1"/>
</dbReference>
<evidence type="ECO:0000259" key="5">
    <source>
        <dbReference type="SMART" id="SM01403"/>
    </source>
</evidence>
<dbReference type="Proteomes" id="UP000236319">
    <property type="component" value="Unassembled WGS sequence"/>
</dbReference>
<dbReference type="GeneID" id="39872348"/>
<dbReference type="OrthoDB" id="366214at2759"/>
<feature type="compositionally biased region" description="Polar residues" evidence="4">
    <location>
        <begin position="385"/>
        <end position="394"/>
    </location>
</feature>
<dbReference type="GO" id="GO:0003735">
    <property type="term" value="F:structural constituent of ribosome"/>
    <property type="evidence" value="ECO:0007669"/>
    <property type="project" value="InterPro"/>
</dbReference>
<reference evidence="6 7" key="1">
    <citation type="journal article" date="2017" name="BMC Genomics">
        <title>Whole-genome assembly of Babesia ovata and comparative genomics between closely related pathogens.</title>
        <authorList>
            <person name="Yamagishi J."/>
            <person name="Asada M."/>
            <person name="Hakimi H."/>
            <person name="Tanaka T.Q."/>
            <person name="Sugimoto C."/>
            <person name="Kawazu S."/>
        </authorList>
    </citation>
    <scope>NUCLEOTIDE SEQUENCE [LARGE SCALE GENOMIC DNA]</scope>
    <source>
        <strain evidence="6 7">Miyake</strain>
    </source>
</reference>
<feature type="region of interest" description="Disordered" evidence="4">
    <location>
        <begin position="384"/>
        <end position="413"/>
    </location>
</feature>
<feature type="region of interest" description="Disordered" evidence="4">
    <location>
        <begin position="186"/>
        <end position="205"/>
    </location>
</feature>
<name>A0A2H6K6H5_9APIC</name>
<keyword evidence="3" id="KW-0687">Ribonucleoprotein</keyword>
<feature type="region of interest" description="Disordered" evidence="4">
    <location>
        <begin position="153"/>
        <end position="176"/>
    </location>
</feature>
<accession>A0A2H6K6H5</accession>
<dbReference type="Pfam" id="PF00338">
    <property type="entry name" value="Ribosomal_S10"/>
    <property type="match status" value="1"/>
</dbReference>
<dbReference type="GO" id="GO:0006412">
    <property type="term" value="P:translation"/>
    <property type="evidence" value="ECO:0007669"/>
    <property type="project" value="InterPro"/>
</dbReference>
<evidence type="ECO:0000256" key="1">
    <source>
        <dbReference type="ARBA" id="ARBA00007102"/>
    </source>
</evidence>
<evidence type="ECO:0000256" key="2">
    <source>
        <dbReference type="ARBA" id="ARBA00022980"/>
    </source>
</evidence>
<dbReference type="AlphaFoldDB" id="A0A2H6K6H5"/>
<feature type="compositionally biased region" description="Polar residues" evidence="4">
    <location>
        <begin position="189"/>
        <end position="200"/>
    </location>
</feature>
<protein>
    <submittedName>
        <fullName evidence="6">30S ribosomal protein S10</fullName>
    </submittedName>
</protein>
<dbReference type="SMART" id="SM01403">
    <property type="entry name" value="Ribosomal_S10"/>
    <property type="match status" value="1"/>
</dbReference>